<evidence type="ECO:0000256" key="11">
    <source>
        <dbReference type="SAM" id="Phobius"/>
    </source>
</evidence>
<feature type="transmembrane region" description="Helical" evidence="11">
    <location>
        <begin position="791"/>
        <end position="808"/>
    </location>
</feature>
<evidence type="ECO:0000256" key="3">
    <source>
        <dbReference type="ARBA" id="ARBA00022448"/>
    </source>
</evidence>
<dbReference type="CDD" id="cd03233">
    <property type="entry name" value="ABCG_PDR_domain1"/>
    <property type="match status" value="1"/>
</dbReference>
<feature type="compositionally biased region" description="Acidic residues" evidence="10">
    <location>
        <begin position="48"/>
        <end position="58"/>
    </location>
</feature>
<dbReference type="Pfam" id="PF00005">
    <property type="entry name" value="ABC_tran"/>
    <property type="match status" value="2"/>
</dbReference>
<keyword evidence="4 11" id="KW-0812">Transmembrane</keyword>
<evidence type="ECO:0000256" key="8">
    <source>
        <dbReference type="ARBA" id="ARBA00023136"/>
    </source>
</evidence>
<comment type="subcellular location">
    <subcellularLocation>
        <location evidence="1">Membrane</location>
        <topology evidence="1">Multi-pass membrane protein</topology>
    </subcellularLocation>
</comment>
<dbReference type="Pfam" id="PF14510">
    <property type="entry name" value="ABC_trans_N"/>
    <property type="match status" value="1"/>
</dbReference>
<dbReference type="Pfam" id="PF01061">
    <property type="entry name" value="ABC2_membrane"/>
    <property type="match status" value="2"/>
</dbReference>
<feature type="transmembrane region" description="Helical" evidence="11">
    <location>
        <begin position="1336"/>
        <end position="1359"/>
    </location>
</feature>
<feature type="compositionally biased region" description="Polar residues" evidence="10">
    <location>
        <begin position="1"/>
        <end position="12"/>
    </location>
</feature>
<dbReference type="EMBL" id="AP028215">
    <property type="protein sequence ID" value="BEI92286.1"/>
    <property type="molecule type" value="Genomic_DNA"/>
</dbReference>
<feature type="region of interest" description="Disordered" evidence="10">
    <location>
        <begin position="1"/>
        <end position="65"/>
    </location>
</feature>
<protein>
    <recommendedName>
        <fullName evidence="12">ABC transporter domain-containing protein</fullName>
    </recommendedName>
</protein>
<evidence type="ECO:0000256" key="10">
    <source>
        <dbReference type="SAM" id="MobiDB-lite"/>
    </source>
</evidence>
<feature type="transmembrane region" description="Helical" evidence="11">
    <location>
        <begin position="1371"/>
        <end position="1393"/>
    </location>
</feature>
<dbReference type="InterPro" id="IPR013525">
    <property type="entry name" value="ABC2_TM"/>
</dbReference>
<dbReference type="GO" id="GO:0016020">
    <property type="term" value="C:membrane"/>
    <property type="evidence" value="ECO:0007669"/>
    <property type="project" value="UniProtKB-SubCell"/>
</dbReference>
<feature type="compositionally biased region" description="Polar residues" evidence="10">
    <location>
        <begin position="1594"/>
        <end position="1603"/>
    </location>
</feature>
<feature type="transmembrane region" description="Helical" evidence="11">
    <location>
        <begin position="1247"/>
        <end position="1266"/>
    </location>
</feature>
<keyword evidence="6" id="KW-0067">ATP-binding</keyword>
<feature type="transmembrane region" description="Helical" evidence="11">
    <location>
        <begin position="573"/>
        <end position="595"/>
    </location>
</feature>
<dbReference type="PANTHER" id="PTHR19241">
    <property type="entry name" value="ATP-BINDING CASSETTE TRANSPORTER"/>
    <property type="match status" value="1"/>
</dbReference>
<keyword evidence="7 11" id="KW-1133">Transmembrane helix</keyword>
<evidence type="ECO:0000256" key="4">
    <source>
        <dbReference type="ARBA" id="ARBA00022692"/>
    </source>
</evidence>
<evidence type="ECO:0000256" key="2">
    <source>
        <dbReference type="ARBA" id="ARBA00006012"/>
    </source>
</evidence>
<dbReference type="Pfam" id="PF06422">
    <property type="entry name" value="PDR_CDR"/>
    <property type="match status" value="1"/>
</dbReference>
<dbReference type="GO" id="GO:0016887">
    <property type="term" value="F:ATP hydrolysis activity"/>
    <property type="evidence" value="ECO:0007669"/>
    <property type="project" value="InterPro"/>
</dbReference>
<keyword evidence="3" id="KW-0813">Transport</keyword>
<dbReference type="GeneID" id="85496156"/>
<dbReference type="InterPro" id="IPR010929">
    <property type="entry name" value="PDR_CDR_ABC"/>
</dbReference>
<evidence type="ECO:0000256" key="9">
    <source>
        <dbReference type="ARBA" id="ARBA00051750"/>
    </source>
</evidence>
<evidence type="ECO:0000256" key="7">
    <source>
        <dbReference type="ARBA" id="ARBA00022989"/>
    </source>
</evidence>
<evidence type="ECO:0000256" key="1">
    <source>
        <dbReference type="ARBA" id="ARBA00004141"/>
    </source>
</evidence>
<dbReference type="InterPro" id="IPR003593">
    <property type="entry name" value="AAA+_ATPase"/>
</dbReference>
<dbReference type="PROSITE" id="PS50893">
    <property type="entry name" value="ABC_TRANSPORTER_2"/>
    <property type="match status" value="2"/>
</dbReference>
<feature type="transmembrane region" description="Helical" evidence="11">
    <location>
        <begin position="681"/>
        <end position="704"/>
    </location>
</feature>
<feature type="transmembrane region" description="Helical" evidence="11">
    <location>
        <begin position="615"/>
        <end position="638"/>
    </location>
</feature>
<evidence type="ECO:0000256" key="6">
    <source>
        <dbReference type="ARBA" id="ARBA00022840"/>
    </source>
</evidence>
<dbReference type="FunFam" id="3.40.50.300:FF:000054">
    <property type="entry name" value="ABC multidrug transporter atrF"/>
    <property type="match status" value="1"/>
</dbReference>
<dbReference type="Pfam" id="PF19055">
    <property type="entry name" value="ABC2_membrane_7"/>
    <property type="match status" value="1"/>
</dbReference>
<proteinExistence type="inferred from homology"/>
<dbReference type="InterPro" id="IPR029481">
    <property type="entry name" value="ABC_trans_N"/>
</dbReference>
<keyword evidence="14" id="KW-1185">Reference proteome</keyword>
<dbReference type="Proteomes" id="UP001233271">
    <property type="component" value="Chromosome 4"/>
</dbReference>
<dbReference type="InterPro" id="IPR003439">
    <property type="entry name" value="ABC_transporter-like_ATP-bd"/>
</dbReference>
<evidence type="ECO:0000259" key="12">
    <source>
        <dbReference type="PROSITE" id="PS50893"/>
    </source>
</evidence>
<dbReference type="InterPro" id="IPR034003">
    <property type="entry name" value="ABCG_PDR_2"/>
</dbReference>
<evidence type="ECO:0000313" key="13">
    <source>
        <dbReference type="EMBL" id="BEI92286.1"/>
    </source>
</evidence>
<dbReference type="RefSeq" id="XP_060457551.1">
    <property type="nucleotide sequence ID" value="XM_060601016.1"/>
</dbReference>
<dbReference type="InterPro" id="IPR017871">
    <property type="entry name" value="ABC_transporter-like_CS"/>
</dbReference>
<organism evidence="13 14">
    <name type="scientific">Cutaneotrichosporon cavernicola</name>
    <dbReference type="NCBI Taxonomy" id="279322"/>
    <lineage>
        <taxon>Eukaryota</taxon>
        <taxon>Fungi</taxon>
        <taxon>Dikarya</taxon>
        <taxon>Basidiomycota</taxon>
        <taxon>Agaricomycotina</taxon>
        <taxon>Tremellomycetes</taxon>
        <taxon>Trichosporonales</taxon>
        <taxon>Trichosporonaceae</taxon>
        <taxon>Cutaneotrichosporon</taxon>
    </lineage>
</organism>
<feature type="domain" description="ABC transporter" evidence="12">
    <location>
        <begin position="178"/>
        <end position="428"/>
    </location>
</feature>
<dbReference type="SUPFAM" id="SSF52540">
    <property type="entry name" value="P-loop containing nucleoside triphosphate hydrolases"/>
    <property type="match status" value="2"/>
</dbReference>
<dbReference type="KEGG" id="ccac:CcaHIS019_0411060"/>
<gene>
    <name evidence="13" type="primary">CDR1</name>
    <name evidence="13" type="ORF">CcaverHIS019_0411060</name>
</gene>
<keyword evidence="8 11" id="KW-0472">Membrane</keyword>
<dbReference type="GO" id="GO:0140359">
    <property type="term" value="F:ABC-type transporter activity"/>
    <property type="evidence" value="ECO:0007669"/>
    <property type="project" value="InterPro"/>
</dbReference>
<feature type="transmembrane region" description="Helical" evidence="11">
    <location>
        <begin position="650"/>
        <end position="669"/>
    </location>
</feature>
<dbReference type="InterPro" id="IPR043926">
    <property type="entry name" value="ABCG_dom"/>
</dbReference>
<evidence type="ECO:0000313" key="14">
    <source>
        <dbReference type="Proteomes" id="UP001233271"/>
    </source>
</evidence>
<feature type="transmembrane region" description="Helical" evidence="11">
    <location>
        <begin position="1286"/>
        <end position="1315"/>
    </location>
</feature>
<sequence>MSLVGNFNSLNNDGAARMSGADSKRRPSQTHGRRPSFANYIPTPFGGQDDEEEEETLDEYAPPREQRLEEVHVLARSMSVSSENSRTGGRLSGAIHRTVTSGSVAANPWNYEEGSDLDPYSDNFNVRKWTRSVVMEARGDDHIPRYAGIAFKDMSVHGFGSDADYQKTVGNIPFYMFGQIRDLIGNRKRKVQILNSIDGVLDSGEMLVVLGPPGSGCTTMLKTIAGEMNGIYLDEKSQLNYRGIDPKRMYKQFRGEAIYTAEVDVHFPKLVVGDTLDFAARARAPRNPPGGLSVGEYAKKMRDVVMAIFGISHTVNTMVGNDFIRGVSGGERKRVSIAEATLAAAPLQCWDNSTRGLDSANAIEFVKNLRMGAEFFGTTACVAIYQAPQAAYDLFDKVSVLYEGEQIFFGRCDKAKQFFVDMGFYCPTQQTTPDFLTSLTSPAERQARAGFQGKVPVTPREFAQRWKASPEYAALQAEIQTYNAKFPIGGETYDQFLASRRAQQSKRVGSKSPYTLSYAGQIRLCVRRGFQRLKADPSLTLSQLFGNVVMVLIISSIYFNLQPNTASFYSRGGLLFFAILMNAFGSALEILTLYAQRPIVEKHAQYAFTHPSAEAFASMLCDLPYKILNAIFFNITLYFMTNLRREPGPFFYFFLVSFLLTLTMSMMFRSIASLSRSLTQALAPAAVLILGLVIYTGFALPVTYMRGWSRWMNYIDPIAYGFESLMINEFHGRVFECSQWVPMGPMYPAPGTSDSVVCSSVGSVPGQSGVNGDDYLWLAYNYHHSHKWRNVGIIITFMVGLCCVYLAATELITAKRSKGEILIYPRGMIPKEFKYSDKPVDEEAIALERQKAEMRAEATSRADAIIQRQTAIFSWKDVVYDIKIKGEPRRILDHVDGWVKPGTLTALMGVSGAGKTTLLDVLATRVTMGVVSGEMLVDGRPRDVSFQRKTGYVQQQDLHLETSTVREALRFSAVLRQPKSVSREEKYDYVEQVLKLLEMDAFADAVVGVPGEGLNVEQRKRLTIGVELVAKPELLLFLDEPTSGLDSQTSWNILMLLRKLTANGQAILCTIHQPSAMLFEQFDRLLFLAKGGKTVYYGEVGDKSNILIDYFERNGAPKCAPGENPAEWMLSAIGAAPGSYTEHDWHQLWLDSPERVAVRDELTDLKRERRALVPKQDKTDKANKAAYTEFAAPFGLQFFEVLRRVFQQYWRTPSYIWSKIALCVFTGLYIGFSFFRADTSQQGLQNQLFSVFMSFTIFGQLVQQIMPNFVIQRSLYEVRERPSKTYSWVIFILSNIVVEIPWSILVGTLFFFEWYYPIGLYRNAIPTDSVTERGALMWLLFMTFLLFTSTFATAMVAGMELAETAGNLANLLFSLCLIFCGVLVPLQGLPGFWKFMNRVSPFTYLAEGMLATGLAGTNVVCSSNELLRLTAPAGQTCGEYLGPWIQMAGGYVVDSAASSCEYCAMSDTDTFLSVFNIYYKNRWRDFGLMWVYIIFNVFAAIALYYLARVPKNKKEAVEETNEDLDRVLTGATGISRQLTVGEKIQSPLNGNGADYLGAKQLNDDPYNEKAVGNGTFPNEKASPYGAPPVIATGSDRSAPTTMDDTTRVPSPDPPTPGEYYDASAALGAPAMTTSPGPPVGARSSEHLQ</sequence>
<feature type="region of interest" description="Disordered" evidence="10">
    <location>
        <begin position="1564"/>
        <end position="1648"/>
    </location>
</feature>
<reference evidence="13" key="1">
    <citation type="journal article" date="2023" name="BMC Genomics">
        <title>Chromosome-level genome assemblies of Cutaneotrichosporon spp. (Trichosporonales, Basidiomycota) reveal imbalanced evolution between nucleotide sequences and chromosome synteny.</title>
        <authorList>
            <person name="Kobayashi Y."/>
            <person name="Kayamori A."/>
            <person name="Aoki K."/>
            <person name="Shiwa Y."/>
            <person name="Matsutani M."/>
            <person name="Fujita N."/>
            <person name="Sugita T."/>
            <person name="Iwasaki W."/>
            <person name="Tanaka N."/>
            <person name="Takashima M."/>
        </authorList>
    </citation>
    <scope>NUCLEOTIDE SEQUENCE</scope>
    <source>
        <strain evidence="13">HIS019</strain>
    </source>
</reference>
<dbReference type="InterPro" id="IPR034001">
    <property type="entry name" value="ABCG_PDR_1"/>
</dbReference>
<dbReference type="InterPro" id="IPR027417">
    <property type="entry name" value="P-loop_NTPase"/>
</dbReference>
<dbReference type="CDD" id="cd03232">
    <property type="entry name" value="ABCG_PDR_domain2"/>
    <property type="match status" value="1"/>
</dbReference>
<evidence type="ECO:0000256" key="5">
    <source>
        <dbReference type="ARBA" id="ARBA00022741"/>
    </source>
</evidence>
<feature type="transmembrane region" description="Helical" evidence="11">
    <location>
        <begin position="544"/>
        <end position="561"/>
    </location>
</feature>
<feature type="transmembrane region" description="Helical" evidence="11">
    <location>
        <begin position="1486"/>
        <end position="1507"/>
    </location>
</feature>
<dbReference type="PROSITE" id="PS00211">
    <property type="entry name" value="ABC_TRANSPORTER_1"/>
    <property type="match status" value="1"/>
</dbReference>
<comment type="catalytic activity">
    <reaction evidence="9">
        <text>itraconazole(in) + ATP + H2O = itraconazole(out) + ADP + phosphate + H(+)</text>
        <dbReference type="Rhea" id="RHEA:33503"/>
        <dbReference type="ChEBI" id="CHEBI:6076"/>
        <dbReference type="ChEBI" id="CHEBI:15377"/>
        <dbReference type="ChEBI" id="CHEBI:15378"/>
        <dbReference type="ChEBI" id="CHEBI:30616"/>
        <dbReference type="ChEBI" id="CHEBI:43474"/>
        <dbReference type="ChEBI" id="CHEBI:456216"/>
    </reaction>
    <physiologicalReaction direction="left-to-right" evidence="9">
        <dbReference type="Rhea" id="RHEA:33504"/>
    </physiologicalReaction>
</comment>
<comment type="similarity">
    <text evidence="2">Belongs to the ABC transporter superfamily. ABCG family. PDR (TC 3.A.1.205) subfamily.</text>
</comment>
<dbReference type="Gene3D" id="3.40.50.300">
    <property type="entry name" value="P-loop containing nucleotide triphosphate hydrolases"/>
    <property type="match status" value="2"/>
</dbReference>
<dbReference type="SMART" id="SM00382">
    <property type="entry name" value="AAA"/>
    <property type="match status" value="2"/>
</dbReference>
<name>A0AA48L5C6_9TREE</name>
<feature type="domain" description="ABC transporter" evidence="12">
    <location>
        <begin position="873"/>
        <end position="1115"/>
    </location>
</feature>
<keyword evidence="5" id="KW-0547">Nucleotide-binding</keyword>
<accession>A0AA48L5C6</accession>
<dbReference type="GO" id="GO:0005524">
    <property type="term" value="F:ATP binding"/>
    <property type="evidence" value="ECO:0007669"/>
    <property type="project" value="UniProtKB-KW"/>
</dbReference>
<feature type="transmembrane region" description="Helical" evidence="11">
    <location>
        <begin position="1215"/>
        <end position="1235"/>
    </location>
</feature>